<dbReference type="InterPro" id="IPR040026">
    <property type="entry name" value="FliD"/>
</dbReference>
<comment type="similarity">
    <text evidence="2">Belongs to the FliD family.</text>
</comment>
<evidence type="ECO:0000256" key="7">
    <source>
        <dbReference type="ARBA" id="ARBA00033192"/>
    </source>
</evidence>
<dbReference type="InterPro" id="IPR003481">
    <property type="entry name" value="FliD_N"/>
</dbReference>
<dbReference type="PANTHER" id="PTHR30288:SF0">
    <property type="entry name" value="FLAGELLAR HOOK-ASSOCIATED PROTEIN 2"/>
    <property type="match status" value="1"/>
</dbReference>
<dbReference type="PANTHER" id="PTHR30288">
    <property type="entry name" value="FLAGELLAR CAP/ASSEMBLY PROTEIN FLID"/>
    <property type="match status" value="1"/>
</dbReference>
<dbReference type="InterPro" id="IPR010809">
    <property type="entry name" value="FliD_C"/>
</dbReference>
<dbReference type="GO" id="GO:0007155">
    <property type="term" value="P:cell adhesion"/>
    <property type="evidence" value="ECO:0007669"/>
    <property type="project" value="InterPro"/>
</dbReference>
<keyword evidence="11" id="KW-0966">Cell projection</keyword>
<reference evidence="11" key="1">
    <citation type="journal article" date="2010" name="ISME J.">
        <title>Metagenome of the Mediterranean deep chlorophyll maximum studied by direct and fosmid library 454 pyrosequencing.</title>
        <authorList>
            <person name="Ghai R."/>
            <person name="Martin-Cuadrado A.B."/>
            <person name="Molto A.G."/>
            <person name="Heredia I.G."/>
            <person name="Cabrera R."/>
            <person name="Martin J."/>
            <person name="Verdu M."/>
            <person name="Deschamps P."/>
            <person name="Moreira D."/>
            <person name="Lopez-Garcia P."/>
            <person name="Mira A."/>
            <person name="Rodriguez-Valera F."/>
        </authorList>
    </citation>
    <scope>NUCLEOTIDE SEQUENCE</scope>
</reference>
<sequence>MVEVAKEVTKPDYLSLVNKSGSGFNVSELVDAIVGSEIEPKRNLQKTKQEKTENAISGIGFLASQASTTQTSFTSVKSDTFFEISSSNSSGVTIKATDETQLQAGIRSISNVTTAKKMAFEFGGFSNLTDKFTANLTIDLGKWTKTAASSSANTNSFASQKTYMVTAPISVGADVTKITSKSSYGGGTPIAANTTFTVLSGQSDTISSASIKEIDVYAFQDADGANADTVNFTDKSVSEVAALLNAVTGISATTVDTTGEGTNFSIIVTSDNTGADNGFKIASSIPRFATPTLPDASTTINRFSQLASDATFTLDGVQVTRESNSITDLLDGAEIELKSDFTTSASIGISRSETNIRSTVNSVISSLNEFKAEIDRLTFIDLEGDANGPLALDPAVNSIKSSFKKLAVEPLNGYGDKSIYLSQLGIKTDNNGDYFLDDTLFKKTFSSNPEYFQALKDENLATNTSSATVTKSPFTQIAVGTYTVSKDGAQWKFGDTNLTRFDYKGGSMFTSTTYPGLVIKTAAAEPASFNIYSGQSFSKRVADLMTKVVEVGSPLRNSEETYKTRSTDIEERLKKLEEREKLINSKYTEQFGKMEQSMTQFNSTKTLLENFIEAWKKQK</sequence>
<feature type="domain" description="Flagellar hook-associated protein 2 C-terminal" evidence="10">
    <location>
        <begin position="307"/>
        <end position="603"/>
    </location>
</feature>
<evidence type="ECO:0000256" key="1">
    <source>
        <dbReference type="ARBA" id="ARBA00004365"/>
    </source>
</evidence>
<evidence type="ECO:0000256" key="2">
    <source>
        <dbReference type="ARBA" id="ARBA00009764"/>
    </source>
</evidence>
<organism evidence="11">
    <name type="scientific">uncultured organism MedDCM-OCT-S09-C206</name>
    <dbReference type="NCBI Taxonomy" id="743646"/>
    <lineage>
        <taxon>unclassified sequences</taxon>
        <taxon>environmental samples</taxon>
    </lineage>
</organism>
<evidence type="ECO:0000259" key="10">
    <source>
        <dbReference type="Pfam" id="PF07195"/>
    </source>
</evidence>
<comment type="subcellular location">
    <subcellularLocation>
        <location evidence="1">Bacterial flagellum</location>
    </subcellularLocation>
</comment>
<evidence type="ECO:0000256" key="3">
    <source>
        <dbReference type="ARBA" id="ARBA00011255"/>
    </source>
</evidence>
<protein>
    <recommendedName>
        <fullName evidence="7">Filament cap protein</fullName>
    </recommendedName>
    <alternativeName>
        <fullName evidence="6">Flagellar cap protein</fullName>
    </alternativeName>
</protein>
<dbReference type="Pfam" id="PF02465">
    <property type="entry name" value="FliD_N"/>
    <property type="match status" value="1"/>
</dbReference>
<keyword evidence="11" id="KW-0282">Flagellum</keyword>
<accession>D6PKZ4</accession>
<comment type="subunit">
    <text evidence="3">Homopentamer.</text>
</comment>
<dbReference type="AlphaFoldDB" id="D6PKZ4"/>
<dbReference type="EMBL" id="GU943136">
    <property type="protein sequence ID" value="ADD96395.1"/>
    <property type="molecule type" value="Genomic_DNA"/>
</dbReference>
<name>D6PKZ4_9ZZZZ</name>
<keyword evidence="11" id="KW-0969">Cilium</keyword>
<feature type="domain" description="Flagellar hook-associated protein 2 N-terminal" evidence="9">
    <location>
        <begin position="22"/>
        <end position="114"/>
    </location>
</feature>
<keyword evidence="5" id="KW-0975">Bacterial flagellum</keyword>
<feature type="coiled-coil region" evidence="8">
    <location>
        <begin position="559"/>
        <end position="586"/>
    </location>
</feature>
<evidence type="ECO:0000256" key="6">
    <source>
        <dbReference type="ARBA" id="ARBA00033074"/>
    </source>
</evidence>
<dbReference type="Pfam" id="PF07195">
    <property type="entry name" value="FliD_C"/>
    <property type="match status" value="1"/>
</dbReference>
<evidence type="ECO:0000256" key="4">
    <source>
        <dbReference type="ARBA" id="ARBA00023054"/>
    </source>
</evidence>
<evidence type="ECO:0000256" key="8">
    <source>
        <dbReference type="SAM" id="Coils"/>
    </source>
</evidence>
<proteinExistence type="inferred from homology"/>
<evidence type="ECO:0000256" key="5">
    <source>
        <dbReference type="ARBA" id="ARBA00023143"/>
    </source>
</evidence>
<keyword evidence="4 8" id="KW-0175">Coiled coil</keyword>
<evidence type="ECO:0000259" key="9">
    <source>
        <dbReference type="Pfam" id="PF02465"/>
    </source>
</evidence>
<evidence type="ECO:0000313" key="11">
    <source>
        <dbReference type="EMBL" id="ADD96395.1"/>
    </source>
</evidence>